<reference evidence="1 2" key="1">
    <citation type="journal article" date="2019" name="Emerg. Microbes Infect.">
        <title>Comprehensive subspecies identification of 175 nontuberculous mycobacteria species based on 7547 genomic profiles.</title>
        <authorList>
            <person name="Matsumoto Y."/>
            <person name="Kinjo T."/>
            <person name="Motooka D."/>
            <person name="Nabeya D."/>
            <person name="Jung N."/>
            <person name="Uechi K."/>
            <person name="Horii T."/>
            <person name="Iida T."/>
            <person name="Fujita J."/>
            <person name="Nakamura S."/>
        </authorList>
    </citation>
    <scope>NUCLEOTIDE SEQUENCE [LARGE SCALE GENOMIC DNA]</scope>
    <source>
        <strain evidence="1 2">JCM 13574</strain>
    </source>
</reference>
<organism evidence="1 2">
    <name type="scientific">Mycolicibacterium madagascariense</name>
    <dbReference type="NCBI Taxonomy" id="212765"/>
    <lineage>
        <taxon>Bacteria</taxon>
        <taxon>Bacillati</taxon>
        <taxon>Actinomycetota</taxon>
        <taxon>Actinomycetes</taxon>
        <taxon>Mycobacteriales</taxon>
        <taxon>Mycobacteriaceae</taxon>
        <taxon>Mycolicibacterium</taxon>
    </lineage>
</organism>
<dbReference type="KEGG" id="mmag:MMAD_10050"/>
<keyword evidence="2" id="KW-1185">Reference proteome</keyword>
<accession>A0A7I7XBS8</accession>
<protein>
    <submittedName>
        <fullName evidence="1">Uncharacterized protein</fullName>
    </submittedName>
</protein>
<sequence length="243" mass="26431">MTEEPRILVASPLDDGVVPALTAAFPGATVRVAGDRAAVSREVTQRVRFDVVVADLVWNSPEWEFNFDGLDVIDVLGATDRRAPVIMATQGHTTECDLLQEARLRPEVFSVFRKTVGADDLPRLIRDAAIGERRHGHVATPHTKPLYELFLGRRGETAGRMAGAIAAGRATDGASLATAAGVALNTASKVTTHYLGPIILERGEHDPRLPMTLSAVYRWCGLHARYIVSWCRRHGHGDVLVTL</sequence>
<name>A0A7I7XBS8_9MYCO</name>
<proteinExistence type="predicted"/>
<evidence type="ECO:0000313" key="1">
    <source>
        <dbReference type="EMBL" id="BBZ26710.1"/>
    </source>
</evidence>
<dbReference type="InterPro" id="IPR011006">
    <property type="entry name" value="CheY-like_superfamily"/>
</dbReference>
<dbReference type="Proteomes" id="UP000466517">
    <property type="component" value="Chromosome"/>
</dbReference>
<dbReference type="AlphaFoldDB" id="A0A7I7XBS8"/>
<dbReference type="SUPFAM" id="SSF52172">
    <property type="entry name" value="CheY-like"/>
    <property type="match status" value="1"/>
</dbReference>
<dbReference type="Gene3D" id="3.40.50.2300">
    <property type="match status" value="1"/>
</dbReference>
<evidence type="ECO:0000313" key="2">
    <source>
        <dbReference type="Proteomes" id="UP000466517"/>
    </source>
</evidence>
<gene>
    <name evidence="1" type="ORF">MMAD_10050</name>
</gene>
<dbReference type="RefSeq" id="WP_163733364.1">
    <property type="nucleotide sequence ID" value="NZ_AP022610.1"/>
</dbReference>
<dbReference type="EMBL" id="AP022610">
    <property type="protein sequence ID" value="BBZ26710.1"/>
    <property type="molecule type" value="Genomic_DNA"/>
</dbReference>